<evidence type="ECO:0000313" key="6">
    <source>
        <dbReference type="Proteomes" id="UP000001798"/>
    </source>
</evidence>
<dbReference type="EMBL" id="CP009805">
    <property type="protein sequence ID" value="ATZ45530.1"/>
    <property type="molecule type" value="Genomic_DNA"/>
</dbReference>
<dbReference type="KEGG" id="bfu:BCIN_01g02970"/>
<dbReference type="SUPFAM" id="SSF57016">
    <property type="entry name" value="Plant lectins/antimicrobial peptides"/>
    <property type="match status" value="1"/>
</dbReference>
<name>A0A384J4U6_BOTFB</name>
<feature type="disulfide bond" evidence="2">
    <location>
        <begin position="350"/>
        <end position="365"/>
    </location>
</feature>
<dbReference type="OrthoDB" id="2342176at2759"/>
<evidence type="ECO:0000256" key="2">
    <source>
        <dbReference type="PROSITE-ProRule" id="PRU00261"/>
    </source>
</evidence>
<keyword evidence="2" id="KW-1015">Disulfide bond</keyword>
<dbReference type="AlphaFoldDB" id="A0A384J4U6"/>
<comment type="caution">
    <text evidence="2">Lacks conserved residue(s) required for the propagation of feature annotation.</text>
</comment>
<feature type="disulfide bond" evidence="2">
    <location>
        <begin position="364"/>
        <end position="378"/>
    </location>
</feature>
<reference evidence="5 6" key="3">
    <citation type="journal article" date="2017" name="Mol. Plant Pathol.">
        <title>A gapless genome sequence of the fungus Botrytis cinerea.</title>
        <authorList>
            <person name="Van Kan J.A."/>
            <person name="Stassen J.H."/>
            <person name="Mosbach A."/>
            <person name="Van Der Lee T.A."/>
            <person name="Faino L."/>
            <person name="Farmer A.D."/>
            <person name="Papasotiriou D.G."/>
            <person name="Zhou S."/>
            <person name="Seidl M.F."/>
            <person name="Cottam E."/>
            <person name="Edel D."/>
            <person name="Hahn M."/>
            <person name="Schwartz D.C."/>
            <person name="Dietrich R.A."/>
            <person name="Widdison S."/>
            <person name="Scalliet G."/>
        </authorList>
    </citation>
    <scope>NUCLEOTIDE SEQUENCE [LARGE SCALE GENOMIC DNA]</scope>
    <source>
        <strain evidence="5 6">B05.10</strain>
    </source>
</reference>
<feature type="domain" description="Chitin-binding type-1" evidence="4">
    <location>
        <begin position="347"/>
        <end position="391"/>
    </location>
</feature>
<feature type="region of interest" description="Disordered" evidence="3">
    <location>
        <begin position="196"/>
        <end position="259"/>
    </location>
</feature>
<gene>
    <name evidence="5" type="ORF">BCIN_01g02970</name>
</gene>
<evidence type="ECO:0000256" key="3">
    <source>
        <dbReference type="SAM" id="MobiDB-lite"/>
    </source>
</evidence>
<dbReference type="GO" id="GO:0008061">
    <property type="term" value="F:chitin binding"/>
    <property type="evidence" value="ECO:0007669"/>
    <property type="project" value="UniProtKB-UniRule"/>
</dbReference>
<dbReference type="VEuPathDB" id="FungiDB:Bcin01g02970"/>
<proteinExistence type="predicted"/>
<dbReference type="OMA" id="AGTICRW"/>
<dbReference type="Gene3D" id="3.30.60.10">
    <property type="entry name" value="Endochitinase-like"/>
    <property type="match status" value="1"/>
</dbReference>
<protein>
    <recommendedName>
        <fullName evidence="4">Chitin-binding type-1 domain-containing protein</fullName>
    </recommendedName>
</protein>
<dbReference type="PANTHER" id="PTHR36182:SF1">
    <property type="entry name" value="PROTEIN, PUTATIVE (AFU_ORTHOLOGUE AFUA_6G10930)-RELATED"/>
    <property type="match status" value="1"/>
</dbReference>
<keyword evidence="1 2" id="KW-0147">Chitin-binding</keyword>
<dbReference type="RefSeq" id="XP_001549934.1">
    <property type="nucleotide sequence ID" value="XM_001549884.2"/>
</dbReference>
<evidence type="ECO:0000313" key="5">
    <source>
        <dbReference type="EMBL" id="ATZ45530.1"/>
    </source>
</evidence>
<dbReference type="PROSITE" id="PS50941">
    <property type="entry name" value="CHIT_BIND_I_2"/>
    <property type="match status" value="1"/>
</dbReference>
<keyword evidence="6" id="KW-1185">Reference proteome</keyword>
<dbReference type="CDD" id="cd11618">
    <property type="entry name" value="ChtBD1_1"/>
    <property type="match status" value="1"/>
</dbReference>
<dbReference type="Gene3D" id="2.70.50.70">
    <property type="match status" value="1"/>
</dbReference>
<accession>A0A384J4U6</accession>
<dbReference type="Proteomes" id="UP000001798">
    <property type="component" value="Chromosome 1"/>
</dbReference>
<sequence>MQFTNSLALGAVLCASVINAHMSLTWPLPFRSKLNPNSVQSQIDYSITAPLEASGSNFPCKYNDMGTAGGKSVVTWSAGQTANWTVGTGAIHGGGSCQVALSYDSGKTFRVIHSYIGSCPVAVDSSADFTVPADAPAGEAMFAWTWQNEVGNREFYMSCAAVTIEATKTRAAPAVAFSSRPDLFLVNLNNGCTSVENKAVNYPNPGPDADVTRKTSDSGTFTGTCGPVNGVASSGSDASGSASGSTGGESSSAPVASVSSAPAGSAPYASVAPVSSAPAGSAPYASVPVASPSTTPVSIVILPTIAASSTLSSATVIATSAQASPTSSTASPSSSGTSSGALQASVDGLCSAGKTCTGSGFGPCCSREGFCGIGDAWCGTGCQPGFGSCGSTLNSTSTANPIRKIRGRSWRV</sequence>
<dbReference type="GeneID" id="5430412"/>
<dbReference type="InterPro" id="IPR001002">
    <property type="entry name" value="Chitin-bd_1"/>
</dbReference>
<dbReference type="PANTHER" id="PTHR36182">
    <property type="entry name" value="PROTEIN, PUTATIVE (AFU_ORTHOLOGUE AFUA_6G10930)-RELATED"/>
    <property type="match status" value="1"/>
</dbReference>
<reference evidence="5 6" key="1">
    <citation type="journal article" date="2011" name="PLoS Genet.">
        <title>Genomic analysis of the necrotrophic fungal pathogens Sclerotinia sclerotiorum and Botrytis cinerea.</title>
        <authorList>
            <person name="Amselem J."/>
            <person name="Cuomo C.A."/>
            <person name="van Kan J.A."/>
            <person name="Viaud M."/>
            <person name="Benito E.P."/>
            <person name="Couloux A."/>
            <person name="Coutinho P.M."/>
            <person name="de Vries R.P."/>
            <person name="Dyer P.S."/>
            <person name="Fillinger S."/>
            <person name="Fournier E."/>
            <person name="Gout L."/>
            <person name="Hahn M."/>
            <person name="Kohn L."/>
            <person name="Lapalu N."/>
            <person name="Plummer K.M."/>
            <person name="Pradier J.M."/>
            <person name="Quevillon E."/>
            <person name="Sharon A."/>
            <person name="Simon A."/>
            <person name="ten Have A."/>
            <person name="Tudzynski B."/>
            <person name="Tudzynski P."/>
            <person name="Wincker P."/>
            <person name="Andrew M."/>
            <person name="Anthouard V."/>
            <person name="Beever R.E."/>
            <person name="Beffa R."/>
            <person name="Benoit I."/>
            <person name="Bouzid O."/>
            <person name="Brault B."/>
            <person name="Chen Z."/>
            <person name="Choquer M."/>
            <person name="Collemare J."/>
            <person name="Cotton P."/>
            <person name="Danchin E.G."/>
            <person name="Da Silva C."/>
            <person name="Gautier A."/>
            <person name="Giraud C."/>
            <person name="Giraud T."/>
            <person name="Gonzalez C."/>
            <person name="Grossetete S."/>
            <person name="Guldener U."/>
            <person name="Henrissat B."/>
            <person name="Howlett B.J."/>
            <person name="Kodira C."/>
            <person name="Kretschmer M."/>
            <person name="Lappartient A."/>
            <person name="Leroch M."/>
            <person name="Levis C."/>
            <person name="Mauceli E."/>
            <person name="Neuveglise C."/>
            <person name="Oeser B."/>
            <person name="Pearson M."/>
            <person name="Poulain J."/>
            <person name="Poussereau N."/>
            <person name="Quesneville H."/>
            <person name="Rascle C."/>
            <person name="Schumacher J."/>
            <person name="Segurens B."/>
            <person name="Sexton A."/>
            <person name="Silva E."/>
            <person name="Sirven C."/>
            <person name="Soanes D.M."/>
            <person name="Talbot N.J."/>
            <person name="Templeton M."/>
            <person name="Yandava C."/>
            <person name="Yarden O."/>
            <person name="Zeng Q."/>
            <person name="Rollins J.A."/>
            <person name="Lebrun M.H."/>
            <person name="Dickman M."/>
        </authorList>
    </citation>
    <scope>NUCLEOTIDE SEQUENCE [LARGE SCALE GENOMIC DNA]</scope>
    <source>
        <strain evidence="5 6">B05.10</strain>
    </source>
</reference>
<reference evidence="5 6" key="2">
    <citation type="journal article" date="2012" name="Eukaryot. Cell">
        <title>Genome update of Botrytis cinerea strains B05.10 and T4.</title>
        <authorList>
            <person name="Staats M."/>
            <person name="van Kan J.A."/>
        </authorList>
    </citation>
    <scope>NUCLEOTIDE SEQUENCE [LARGE SCALE GENOMIC DNA]</scope>
    <source>
        <strain evidence="5 6">B05.10</strain>
    </source>
</reference>
<feature type="compositionally biased region" description="Low complexity" evidence="3">
    <location>
        <begin position="230"/>
        <end position="259"/>
    </location>
</feature>
<evidence type="ECO:0000256" key="1">
    <source>
        <dbReference type="ARBA" id="ARBA00022669"/>
    </source>
</evidence>
<evidence type="ECO:0000259" key="4">
    <source>
        <dbReference type="PROSITE" id="PS50941"/>
    </source>
</evidence>
<organism evidence="5 6">
    <name type="scientific">Botryotinia fuckeliana (strain B05.10)</name>
    <name type="common">Noble rot fungus</name>
    <name type="synonym">Botrytis cinerea</name>
    <dbReference type="NCBI Taxonomy" id="332648"/>
    <lineage>
        <taxon>Eukaryota</taxon>
        <taxon>Fungi</taxon>
        <taxon>Dikarya</taxon>
        <taxon>Ascomycota</taxon>
        <taxon>Pezizomycotina</taxon>
        <taxon>Leotiomycetes</taxon>
        <taxon>Helotiales</taxon>
        <taxon>Sclerotiniaceae</taxon>
        <taxon>Botrytis</taxon>
    </lineage>
</organism>
<dbReference type="InterPro" id="IPR036861">
    <property type="entry name" value="Endochitinase-like_sf"/>
</dbReference>